<dbReference type="InterPro" id="IPR051818">
    <property type="entry name" value="TPP_dependent_decarboxylase"/>
</dbReference>
<dbReference type="AlphaFoldDB" id="A0A315E7F7"/>
<feature type="domain" description="Thiamine pyrophosphate enzyme N-terminal TPP-binding" evidence="3">
    <location>
        <begin position="11"/>
        <end position="115"/>
    </location>
</feature>
<organism evidence="4 5">
    <name type="scientific">Limnohabitans parvus II-B4</name>
    <dbReference type="NCBI Taxonomy" id="1293052"/>
    <lineage>
        <taxon>Bacteria</taxon>
        <taxon>Pseudomonadati</taxon>
        <taxon>Pseudomonadota</taxon>
        <taxon>Betaproteobacteria</taxon>
        <taxon>Burkholderiales</taxon>
        <taxon>Comamonadaceae</taxon>
        <taxon>Limnohabitans</taxon>
    </lineage>
</organism>
<evidence type="ECO:0000256" key="1">
    <source>
        <dbReference type="ARBA" id="ARBA00022793"/>
    </source>
</evidence>
<proteinExistence type="predicted"/>
<accession>A0A315E7F7</accession>
<dbReference type="Proteomes" id="UP000250790">
    <property type="component" value="Unassembled WGS sequence"/>
</dbReference>
<dbReference type="SUPFAM" id="SSF52518">
    <property type="entry name" value="Thiamin diphosphate-binding fold (THDP-binding)"/>
    <property type="match status" value="1"/>
</dbReference>
<dbReference type="PANTHER" id="PTHR42818:SF1">
    <property type="entry name" value="SULFOPYRUVATE DECARBOXYLASE"/>
    <property type="match status" value="1"/>
</dbReference>
<dbReference type="Gene3D" id="3.40.50.970">
    <property type="match status" value="1"/>
</dbReference>
<dbReference type="Pfam" id="PF02776">
    <property type="entry name" value="TPP_enzyme_N"/>
    <property type="match status" value="1"/>
</dbReference>
<keyword evidence="1" id="KW-0210">Decarboxylase</keyword>
<dbReference type="OrthoDB" id="3684683at2"/>
<protein>
    <submittedName>
        <fullName evidence="4">Thiamine pyrophosphate-binding protein</fullName>
    </submittedName>
</protein>
<name>A0A315E7F7_9BURK</name>
<gene>
    <name evidence="4" type="ORF">B9Z37_09225</name>
</gene>
<dbReference type="RefSeq" id="WP_108312728.1">
    <property type="nucleotide sequence ID" value="NZ_NESN01000003.1"/>
</dbReference>
<evidence type="ECO:0000313" key="5">
    <source>
        <dbReference type="Proteomes" id="UP000250790"/>
    </source>
</evidence>
<comment type="caution">
    <text evidence="4">The sequence shown here is derived from an EMBL/GenBank/DDBJ whole genome shotgun (WGS) entry which is preliminary data.</text>
</comment>
<sequence length="176" mass="19405">MSLGEFSISASACVKALTRNQVDHVVTVPDWIQLSLHDRLNKGVEGIRVINACNENQVVTVAAGLTIGGKRPLVMMQNQGLYNCFNTLRAVCLDAHIPMVFLVGQFGREFSNIGHPTSESARSMVRIAEPFLASIGVPYHLLDKEEDLMKLDQAYEQAQQQRTAVVLLVGAPMAWR</sequence>
<dbReference type="InterPro" id="IPR029061">
    <property type="entry name" value="THDP-binding"/>
</dbReference>
<evidence type="ECO:0000313" key="4">
    <source>
        <dbReference type="EMBL" id="PUE53251.1"/>
    </source>
</evidence>
<dbReference type="PANTHER" id="PTHR42818">
    <property type="entry name" value="SULFOPYRUVATE DECARBOXYLASE SUBUNIT ALPHA"/>
    <property type="match status" value="1"/>
</dbReference>
<evidence type="ECO:0000259" key="3">
    <source>
        <dbReference type="Pfam" id="PF02776"/>
    </source>
</evidence>
<dbReference type="GO" id="GO:0030976">
    <property type="term" value="F:thiamine pyrophosphate binding"/>
    <property type="evidence" value="ECO:0007669"/>
    <property type="project" value="InterPro"/>
</dbReference>
<dbReference type="InterPro" id="IPR012001">
    <property type="entry name" value="Thiamin_PyroP_enz_TPP-bd_dom"/>
</dbReference>
<dbReference type="EMBL" id="NESN01000003">
    <property type="protein sequence ID" value="PUE53251.1"/>
    <property type="molecule type" value="Genomic_DNA"/>
</dbReference>
<keyword evidence="2" id="KW-0456">Lyase</keyword>
<dbReference type="CDD" id="cd07035">
    <property type="entry name" value="TPP_PYR_POX_like"/>
    <property type="match status" value="1"/>
</dbReference>
<reference evidence="4 5" key="1">
    <citation type="submission" date="2017-04" db="EMBL/GenBank/DDBJ databases">
        <title>Unexpected and diverse lifestyles within the genus Limnohabitans.</title>
        <authorList>
            <person name="Kasalicky V."/>
            <person name="Mehrshad M."/>
            <person name="Andrei S.-A."/>
            <person name="Salcher M."/>
            <person name="Kratochvilova H."/>
            <person name="Simek K."/>
            <person name="Ghai R."/>
        </authorList>
    </citation>
    <scope>NUCLEOTIDE SEQUENCE [LARGE SCALE GENOMIC DNA]</scope>
    <source>
        <strain evidence="4 5">II-B4</strain>
    </source>
</reference>
<keyword evidence="5" id="KW-1185">Reference proteome</keyword>
<dbReference type="GO" id="GO:0016831">
    <property type="term" value="F:carboxy-lyase activity"/>
    <property type="evidence" value="ECO:0007669"/>
    <property type="project" value="UniProtKB-KW"/>
</dbReference>
<evidence type="ECO:0000256" key="2">
    <source>
        <dbReference type="ARBA" id="ARBA00023239"/>
    </source>
</evidence>